<reference evidence="1" key="1">
    <citation type="journal article" date="2014" name="Front. Microbiol.">
        <title>High frequency of phylogenetically diverse reductive dehalogenase-homologous genes in deep subseafloor sedimentary metagenomes.</title>
        <authorList>
            <person name="Kawai M."/>
            <person name="Futagami T."/>
            <person name="Toyoda A."/>
            <person name="Takaki Y."/>
            <person name="Nishi S."/>
            <person name="Hori S."/>
            <person name="Arai W."/>
            <person name="Tsubouchi T."/>
            <person name="Morono Y."/>
            <person name="Uchiyama I."/>
            <person name="Ito T."/>
            <person name="Fujiyama A."/>
            <person name="Inagaki F."/>
            <person name="Takami H."/>
        </authorList>
    </citation>
    <scope>NUCLEOTIDE SEQUENCE</scope>
    <source>
        <strain evidence="1">Expedition CK06-06</strain>
    </source>
</reference>
<dbReference type="EMBL" id="BARW01034613">
    <property type="protein sequence ID" value="GAJ08257.1"/>
    <property type="molecule type" value="Genomic_DNA"/>
</dbReference>
<gene>
    <name evidence="1" type="ORF">S12H4_54198</name>
</gene>
<sequence length="78" mass="8656">YITEQFIVRGVSTLLFDYAYDKGGLPLSVAIHTWFNLISFTSRWMAEGGTPDPCPEEESGASASVSVPPLMISYSFRF</sequence>
<proteinExistence type="predicted"/>
<dbReference type="AlphaFoldDB" id="X1UXD2"/>
<protein>
    <submittedName>
        <fullName evidence="1">Uncharacterized protein</fullName>
    </submittedName>
</protein>
<accession>X1UXD2</accession>
<comment type="caution">
    <text evidence="1">The sequence shown here is derived from an EMBL/GenBank/DDBJ whole genome shotgun (WGS) entry which is preliminary data.</text>
</comment>
<organism evidence="1">
    <name type="scientific">marine sediment metagenome</name>
    <dbReference type="NCBI Taxonomy" id="412755"/>
    <lineage>
        <taxon>unclassified sequences</taxon>
        <taxon>metagenomes</taxon>
        <taxon>ecological metagenomes</taxon>
    </lineage>
</organism>
<evidence type="ECO:0000313" key="1">
    <source>
        <dbReference type="EMBL" id="GAJ08257.1"/>
    </source>
</evidence>
<name>X1UXD2_9ZZZZ</name>
<feature type="non-terminal residue" evidence="1">
    <location>
        <position position="1"/>
    </location>
</feature>